<dbReference type="EMBL" id="LAZR01001321">
    <property type="protein sequence ID" value="KKN46627.1"/>
    <property type="molecule type" value="Genomic_DNA"/>
</dbReference>
<dbReference type="InterPro" id="IPR002173">
    <property type="entry name" value="Carboh/pur_kinase_PfkB_CS"/>
</dbReference>
<name>A0A0F9RB60_9ZZZZ</name>
<dbReference type="Pfam" id="PF00294">
    <property type="entry name" value="PfkB"/>
    <property type="match status" value="1"/>
</dbReference>
<evidence type="ECO:0000256" key="1">
    <source>
        <dbReference type="ARBA" id="ARBA00022679"/>
    </source>
</evidence>
<dbReference type="SUPFAM" id="SSF53613">
    <property type="entry name" value="Ribokinase-like"/>
    <property type="match status" value="1"/>
</dbReference>
<reference evidence="4" key="1">
    <citation type="journal article" date="2015" name="Nature">
        <title>Complex archaea that bridge the gap between prokaryotes and eukaryotes.</title>
        <authorList>
            <person name="Spang A."/>
            <person name="Saw J.H."/>
            <person name="Jorgensen S.L."/>
            <person name="Zaremba-Niedzwiedzka K."/>
            <person name="Martijn J."/>
            <person name="Lind A.E."/>
            <person name="van Eijk R."/>
            <person name="Schleper C."/>
            <person name="Guy L."/>
            <person name="Ettema T.J."/>
        </authorList>
    </citation>
    <scope>NUCLEOTIDE SEQUENCE</scope>
</reference>
<keyword evidence="1" id="KW-0808">Transferase</keyword>
<dbReference type="GO" id="GO:0033785">
    <property type="term" value="F:heptose 7-phosphate kinase activity"/>
    <property type="evidence" value="ECO:0007669"/>
    <property type="project" value="TreeGrafter"/>
</dbReference>
<dbReference type="PROSITE" id="PS00584">
    <property type="entry name" value="PFKB_KINASES_2"/>
    <property type="match status" value="1"/>
</dbReference>
<feature type="domain" description="Carbohydrate kinase PfkB" evidence="3">
    <location>
        <begin position="17"/>
        <end position="321"/>
    </location>
</feature>
<protein>
    <recommendedName>
        <fullName evidence="3">Carbohydrate kinase PfkB domain-containing protein</fullName>
    </recommendedName>
</protein>
<dbReference type="GO" id="GO:0033786">
    <property type="term" value="F:heptose-1-phosphate adenylyltransferase activity"/>
    <property type="evidence" value="ECO:0007669"/>
    <property type="project" value="TreeGrafter"/>
</dbReference>
<organism evidence="4">
    <name type="scientific">marine sediment metagenome</name>
    <dbReference type="NCBI Taxonomy" id="412755"/>
    <lineage>
        <taxon>unclassified sequences</taxon>
        <taxon>metagenomes</taxon>
        <taxon>ecological metagenomes</taxon>
    </lineage>
</organism>
<gene>
    <name evidence="4" type="ORF">LCGC14_0671320</name>
</gene>
<keyword evidence="2" id="KW-0418">Kinase</keyword>
<comment type="caution">
    <text evidence="4">The sequence shown here is derived from an EMBL/GenBank/DDBJ whole genome shotgun (WGS) entry which is preliminary data.</text>
</comment>
<dbReference type="PANTHER" id="PTHR46969:SF1">
    <property type="entry name" value="BIFUNCTIONAL PROTEIN HLDE"/>
    <property type="match status" value="1"/>
</dbReference>
<proteinExistence type="predicted"/>
<dbReference type="InterPro" id="IPR011611">
    <property type="entry name" value="PfkB_dom"/>
</dbReference>
<dbReference type="GO" id="GO:0016773">
    <property type="term" value="F:phosphotransferase activity, alcohol group as acceptor"/>
    <property type="evidence" value="ECO:0007669"/>
    <property type="project" value="InterPro"/>
</dbReference>
<dbReference type="PANTHER" id="PTHR46969">
    <property type="entry name" value="BIFUNCTIONAL PROTEIN HLDE"/>
    <property type="match status" value="1"/>
</dbReference>
<accession>A0A0F9RB60</accession>
<dbReference type="Gene3D" id="3.40.1190.20">
    <property type="match status" value="1"/>
</dbReference>
<dbReference type="InterPro" id="IPR029056">
    <property type="entry name" value="Ribokinase-like"/>
</dbReference>
<evidence type="ECO:0000256" key="2">
    <source>
        <dbReference type="ARBA" id="ARBA00022777"/>
    </source>
</evidence>
<dbReference type="InterPro" id="IPR011913">
    <property type="entry name" value="RfaE_dom_I"/>
</dbReference>
<sequence>MNPARAHEIVGNFSKPVLVIGDVMLDRFVWGFVNRFSPEASSCPVLAGTNEETMLGGAGNAAANLGALGAKRVRLVALIGHDEQGRSIELMLRDALRKHQSPVDNQLVKSPSRITTAKTRFVSQADDVHLLRVDREETTPASKREFDALSHLIRQWSSVVSGIVIEDYGKGVVTPDLLRLVAMLGEERNIPVFIDPKKDHWEHFRGAEIVKPNEIEAYAALGLKPGSCPIEDVGDRLLKYTRAKAIIITRGQEGMSLFTQDGECITSTPTPLEVVDVSGAGDTAMSALSLSRIAGATWEEALELANIASGIAVTKPGTSTVSKDELLSRYGEENA</sequence>
<evidence type="ECO:0000313" key="4">
    <source>
        <dbReference type="EMBL" id="KKN46627.1"/>
    </source>
</evidence>
<dbReference type="GO" id="GO:0005829">
    <property type="term" value="C:cytosol"/>
    <property type="evidence" value="ECO:0007669"/>
    <property type="project" value="TreeGrafter"/>
</dbReference>
<evidence type="ECO:0000259" key="3">
    <source>
        <dbReference type="Pfam" id="PF00294"/>
    </source>
</evidence>
<dbReference type="AlphaFoldDB" id="A0A0F9RB60"/>
<dbReference type="CDD" id="cd01172">
    <property type="entry name" value="RfaE_like"/>
    <property type="match status" value="1"/>
</dbReference>